<protein>
    <submittedName>
        <fullName evidence="1">Uncharacterized protein</fullName>
    </submittedName>
</protein>
<sequence length="102" mass="11582">MVFQVEIIVERGQKLSGRPSCKKTKRRLFGRRDSREIRGLSSSSIAGSLSHHCTLALVIDVVRSLGISCRRFLWFDLISFSGWIFPIAQLTFFSPENRGEPP</sequence>
<keyword evidence="2" id="KW-1185">Reference proteome</keyword>
<dbReference type="EMBL" id="ML741930">
    <property type="protein sequence ID" value="KAE8320444.1"/>
    <property type="molecule type" value="Genomic_DNA"/>
</dbReference>
<organism evidence="1 2">
    <name type="scientific">Aspergillus sergii</name>
    <dbReference type="NCBI Taxonomy" id="1034303"/>
    <lineage>
        <taxon>Eukaryota</taxon>
        <taxon>Fungi</taxon>
        <taxon>Dikarya</taxon>
        <taxon>Ascomycota</taxon>
        <taxon>Pezizomycotina</taxon>
        <taxon>Eurotiomycetes</taxon>
        <taxon>Eurotiomycetidae</taxon>
        <taxon>Eurotiales</taxon>
        <taxon>Aspergillaceae</taxon>
        <taxon>Aspergillus</taxon>
        <taxon>Aspergillus subgen. Circumdati</taxon>
    </lineage>
</organism>
<reference evidence="2" key="1">
    <citation type="submission" date="2019-04" db="EMBL/GenBank/DDBJ databases">
        <title>Friends and foes A comparative genomics studyof 23 Aspergillus species from section Flavi.</title>
        <authorList>
            <consortium name="DOE Joint Genome Institute"/>
            <person name="Kjaerbolling I."/>
            <person name="Vesth T."/>
            <person name="Frisvad J.C."/>
            <person name="Nybo J.L."/>
            <person name="Theobald S."/>
            <person name="Kildgaard S."/>
            <person name="Isbrandt T."/>
            <person name="Kuo A."/>
            <person name="Sato A."/>
            <person name="Lyhne E.K."/>
            <person name="Kogle M.E."/>
            <person name="Wiebenga A."/>
            <person name="Kun R.S."/>
            <person name="Lubbers R.J."/>
            <person name="Makela M.R."/>
            <person name="Barry K."/>
            <person name="Chovatia M."/>
            <person name="Clum A."/>
            <person name="Daum C."/>
            <person name="Haridas S."/>
            <person name="He G."/>
            <person name="LaButti K."/>
            <person name="Lipzen A."/>
            <person name="Mondo S."/>
            <person name="Riley R."/>
            <person name="Salamov A."/>
            <person name="Simmons B.A."/>
            <person name="Magnuson J.K."/>
            <person name="Henrissat B."/>
            <person name="Mortensen U.H."/>
            <person name="Larsen T.O."/>
            <person name="Devries R.P."/>
            <person name="Grigoriev I.V."/>
            <person name="Machida M."/>
            <person name="Baker S.E."/>
            <person name="Andersen M.R."/>
        </authorList>
    </citation>
    <scope>NUCLEOTIDE SEQUENCE [LARGE SCALE GENOMIC DNA]</scope>
    <source>
        <strain evidence="2">CBS 130017</strain>
    </source>
</reference>
<dbReference type="Proteomes" id="UP000325945">
    <property type="component" value="Unassembled WGS sequence"/>
</dbReference>
<gene>
    <name evidence="1" type="ORF">BDV39DRAFT_187877</name>
</gene>
<dbReference type="AlphaFoldDB" id="A0A5N6WHV8"/>
<proteinExistence type="predicted"/>
<accession>A0A5N6WHV8</accession>
<name>A0A5N6WHV8_9EURO</name>
<evidence type="ECO:0000313" key="2">
    <source>
        <dbReference type="Proteomes" id="UP000325945"/>
    </source>
</evidence>
<evidence type="ECO:0000313" key="1">
    <source>
        <dbReference type="EMBL" id="KAE8320444.1"/>
    </source>
</evidence>